<dbReference type="PROSITE" id="PS01134">
    <property type="entry name" value="FTSZ_1"/>
    <property type="match status" value="1"/>
</dbReference>
<dbReference type="AlphaFoldDB" id="A0A133U6B0"/>
<comment type="caution">
    <text evidence="14">The sequence shown here is derived from an EMBL/GenBank/DDBJ whole genome shotgun (WGS) entry which is preliminary data.</text>
</comment>
<dbReference type="InterPro" id="IPR036525">
    <property type="entry name" value="Tubulin/FtsZ_GTPase_sf"/>
</dbReference>
<keyword evidence="15" id="KW-1185">Reference proteome</keyword>
<evidence type="ECO:0000256" key="1">
    <source>
        <dbReference type="ARBA" id="ARBA00009690"/>
    </source>
</evidence>
<feature type="region of interest" description="Disordered" evidence="11">
    <location>
        <begin position="330"/>
        <end position="361"/>
    </location>
</feature>
<dbReference type="EMBL" id="LHXJ01000066">
    <property type="protein sequence ID" value="KXA89742.1"/>
    <property type="molecule type" value="Genomic_DNA"/>
</dbReference>
<evidence type="ECO:0000256" key="4">
    <source>
        <dbReference type="ARBA" id="ARBA00022741"/>
    </source>
</evidence>
<evidence type="ECO:0000256" key="5">
    <source>
        <dbReference type="ARBA" id="ARBA00023134"/>
    </source>
</evidence>
<dbReference type="PANTHER" id="PTHR30314:SF3">
    <property type="entry name" value="MITOCHONDRIAL DIVISION PROTEIN FSZA"/>
    <property type="match status" value="1"/>
</dbReference>
<dbReference type="Pfam" id="PF00091">
    <property type="entry name" value="Tubulin"/>
    <property type="match status" value="1"/>
</dbReference>
<comment type="subcellular location">
    <subcellularLocation>
        <location evidence="8">Cytoplasm</location>
    </subcellularLocation>
    <text evidence="8">Assembles at midcell at the inner surface of the cytoplasmic membrane.</text>
</comment>
<gene>
    <name evidence="8" type="primary">ftsZ</name>
    <name evidence="14" type="ORF">AKJ57_04930</name>
</gene>
<evidence type="ECO:0000313" key="14">
    <source>
        <dbReference type="EMBL" id="KXA89742.1"/>
    </source>
</evidence>
<accession>A0A133U6B0</accession>
<dbReference type="Pfam" id="PF12327">
    <property type="entry name" value="FtsZ_C"/>
    <property type="match status" value="1"/>
</dbReference>
<feature type="binding site" evidence="8">
    <location>
        <begin position="36"/>
        <end position="40"/>
    </location>
    <ligand>
        <name>GTP</name>
        <dbReference type="ChEBI" id="CHEBI:37565"/>
    </ligand>
</feature>
<dbReference type="GO" id="GO:0003924">
    <property type="term" value="F:GTPase activity"/>
    <property type="evidence" value="ECO:0007669"/>
    <property type="project" value="UniProtKB-UniRule"/>
</dbReference>
<reference evidence="14 15" key="1">
    <citation type="journal article" date="2016" name="Sci. Rep.">
        <title>Metabolic traits of an uncultured archaeal lineage -MSBL1- from brine pools of the Red Sea.</title>
        <authorList>
            <person name="Mwirichia R."/>
            <person name="Alam I."/>
            <person name="Rashid M."/>
            <person name="Vinu M."/>
            <person name="Ba-Alawi W."/>
            <person name="Anthony Kamau A."/>
            <person name="Kamanda Ngugi D."/>
            <person name="Goker M."/>
            <person name="Klenk H.P."/>
            <person name="Bajic V."/>
            <person name="Stingl U."/>
        </authorList>
    </citation>
    <scope>NUCLEOTIDE SEQUENCE [LARGE SCALE GENOMIC DNA]</scope>
    <source>
        <strain evidence="14">SCGC-AAA259A05</strain>
    </source>
</reference>
<evidence type="ECO:0000256" key="8">
    <source>
        <dbReference type="HAMAP-Rule" id="MF_00909"/>
    </source>
</evidence>
<feature type="compositionally biased region" description="Basic and acidic residues" evidence="11">
    <location>
        <begin position="91"/>
        <end position="103"/>
    </location>
</feature>
<feature type="compositionally biased region" description="Acidic residues" evidence="11">
    <location>
        <begin position="350"/>
        <end position="361"/>
    </location>
</feature>
<dbReference type="GO" id="GO:0005737">
    <property type="term" value="C:cytoplasm"/>
    <property type="evidence" value="ECO:0007669"/>
    <property type="project" value="UniProtKB-SubCell"/>
</dbReference>
<keyword evidence="4 8" id="KW-0547">Nucleotide-binding</keyword>
<dbReference type="PRINTS" id="PR00423">
    <property type="entry name" value="CELLDVISFTSZ"/>
</dbReference>
<keyword evidence="3 8" id="KW-0132">Cell division</keyword>
<dbReference type="GO" id="GO:0043093">
    <property type="term" value="P:FtsZ-dependent cytokinesis"/>
    <property type="evidence" value="ECO:0007669"/>
    <property type="project" value="UniProtKB-UniRule"/>
</dbReference>
<comment type="function">
    <text evidence="8">Essential cell division protein that forms a contractile ring structure (Z ring) at the future cell division site. The regulation of the ring assembly controls the timing and the location of cell division. One of the functions of the FtsZ ring is to recruit other cell division proteins to the septum to produce a new cell wall between the dividing cells. Binds GTP and shows GTPase activity.</text>
</comment>
<dbReference type="GO" id="GO:0005525">
    <property type="term" value="F:GTP binding"/>
    <property type="evidence" value="ECO:0007669"/>
    <property type="project" value="UniProtKB-UniRule"/>
</dbReference>
<dbReference type="InterPro" id="IPR003008">
    <property type="entry name" value="Tubulin_FtsZ_GTPase"/>
</dbReference>
<comment type="subunit">
    <text evidence="8">Homodimer. Polymerizes to form a dynamic ring structure in a strictly GTP-dependent manner. Interacts directly with several other division proteins.</text>
</comment>
<dbReference type="PROSITE" id="PS01135">
    <property type="entry name" value="FTSZ_2"/>
    <property type="match status" value="1"/>
</dbReference>
<dbReference type="PANTHER" id="PTHR30314">
    <property type="entry name" value="CELL DIVISION PROTEIN FTSZ-RELATED"/>
    <property type="match status" value="1"/>
</dbReference>
<dbReference type="SUPFAM" id="SSF52490">
    <property type="entry name" value="Tubulin nucleotide-binding domain-like"/>
    <property type="match status" value="1"/>
</dbReference>
<keyword evidence="2 8" id="KW-0963">Cytoplasm</keyword>
<dbReference type="InterPro" id="IPR045061">
    <property type="entry name" value="FtsZ/CetZ"/>
</dbReference>
<keyword evidence="6 8" id="KW-0717">Septation</keyword>
<dbReference type="InterPro" id="IPR018316">
    <property type="entry name" value="Tubulin/FtsZ_2-layer-sand-dom"/>
</dbReference>
<feature type="region of interest" description="Disordered" evidence="11">
    <location>
        <begin position="82"/>
        <end position="103"/>
    </location>
</feature>
<comment type="similarity">
    <text evidence="1 8 10">Belongs to the FtsZ family.</text>
</comment>
<dbReference type="SMART" id="SM00865">
    <property type="entry name" value="Tubulin_C"/>
    <property type="match status" value="1"/>
</dbReference>
<evidence type="ECO:0000256" key="3">
    <source>
        <dbReference type="ARBA" id="ARBA00022618"/>
    </source>
</evidence>
<evidence type="ECO:0000259" key="13">
    <source>
        <dbReference type="SMART" id="SM00865"/>
    </source>
</evidence>
<dbReference type="InterPro" id="IPR000158">
    <property type="entry name" value="Cell_div_FtsZ"/>
</dbReference>
<name>A0A133U6B0_9EURY</name>
<dbReference type="FunFam" id="3.40.50.1440:FF:000023">
    <property type="entry name" value="Cell division protein FtsZ"/>
    <property type="match status" value="1"/>
</dbReference>
<dbReference type="InterPro" id="IPR024757">
    <property type="entry name" value="FtsZ_C"/>
</dbReference>
<feature type="binding site" evidence="8">
    <location>
        <position position="158"/>
    </location>
    <ligand>
        <name>GTP</name>
        <dbReference type="ChEBI" id="CHEBI:37565"/>
    </ligand>
</feature>
<dbReference type="Proteomes" id="UP000070163">
    <property type="component" value="Unassembled WGS sequence"/>
</dbReference>
<evidence type="ECO:0000256" key="2">
    <source>
        <dbReference type="ARBA" id="ARBA00022490"/>
    </source>
</evidence>
<keyword evidence="5 8" id="KW-0342">GTP-binding</keyword>
<feature type="binding site" evidence="8">
    <location>
        <position position="154"/>
    </location>
    <ligand>
        <name>GTP</name>
        <dbReference type="ChEBI" id="CHEBI:37565"/>
    </ligand>
</feature>
<dbReference type="InterPro" id="IPR008280">
    <property type="entry name" value="Tub_FtsZ_C"/>
</dbReference>
<proteinExistence type="inferred from homology"/>
<dbReference type="PATRIC" id="fig|1698259.3.peg.1360"/>
<evidence type="ECO:0000256" key="10">
    <source>
        <dbReference type="RuleBase" id="RU003360"/>
    </source>
</evidence>
<evidence type="ECO:0000256" key="11">
    <source>
        <dbReference type="SAM" id="MobiDB-lite"/>
    </source>
</evidence>
<feature type="domain" description="Tubulin/FtsZ GTPase" evidence="12">
    <location>
        <begin position="28"/>
        <end position="219"/>
    </location>
</feature>
<dbReference type="GO" id="GO:0032153">
    <property type="term" value="C:cell division site"/>
    <property type="evidence" value="ECO:0007669"/>
    <property type="project" value="UniProtKB-UniRule"/>
</dbReference>
<dbReference type="NCBIfam" id="TIGR00065">
    <property type="entry name" value="ftsZ"/>
    <property type="match status" value="1"/>
</dbReference>
<feature type="binding site" evidence="8">
    <location>
        <begin position="123"/>
        <end position="125"/>
    </location>
    <ligand>
        <name>GTP</name>
        <dbReference type="ChEBI" id="CHEBI:37565"/>
    </ligand>
</feature>
<protein>
    <recommendedName>
        <fullName evidence="8 9">Cell division protein FtsZ</fullName>
    </recommendedName>
</protein>
<evidence type="ECO:0000256" key="9">
    <source>
        <dbReference type="NCBIfam" id="TIGR00065"/>
    </source>
</evidence>
<organism evidence="14 15">
    <name type="scientific">candidate division MSBL1 archaeon SCGC-AAA259A05</name>
    <dbReference type="NCBI Taxonomy" id="1698259"/>
    <lineage>
        <taxon>Archaea</taxon>
        <taxon>Methanobacteriati</taxon>
        <taxon>Methanobacteriota</taxon>
        <taxon>candidate division MSBL1</taxon>
    </lineage>
</organism>
<dbReference type="SUPFAM" id="SSF55307">
    <property type="entry name" value="Tubulin C-terminal domain-like"/>
    <property type="match status" value="1"/>
</dbReference>
<sequence>MKKMEASELGSEPVDEELEQALREARARITAVGCGGAGGNTISRMMEVGIQGADTLALNTDAQDLLNATADRKLLVGREITGGLGAGNDPSKGEEAARQSEDELKEHLHRADMVFVTCGLGGGTGTGASPIVAEVAKRLDALTVGVVTLPFSVEGKRRSRNAEVGLRNLREVADTVIVIPNNRLLRVAPDLPIPAAFMAADQLLMDTIRGITELITKPGLINLDFADVRTVLSKGGVAMIGIGESGRENRATKAADEALNSPLLDVDITGAGGGLVNVTGSPDMSLDEAKSVVGAVSEALAPGAQISWGAQVSDDLTKAVRVMVILSEVHSPYAPSPGEGPTGERREPGGEELELELESLG</sequence>
<dbReference type="GO" id="GO:0051258">
    <property type="term" value="P:protein polymerization"/>
    <property type="evidence" value="ECO:0007669"/>
    <property type="project" value="UniProtKB-UniRule"/>
</dbReference>
<dbReference type="SMART" id="SM00864">
    <property type="entry name" value="Tubulin"/>
    <property type="match status" value="1"/>
</dbReference>
<dbReference type="Gene3D" id="3.40.50.1440">
    <property type="entry name" value="Tubulin/FtsZ, GTPase domain"/>
    <property type="match status" value="1"/>
</dbReference>
<keyword evidence="7 8" id="KW-0131">Cell cycle</keyword>
<evidence type="ECO:0000313" key="15">
    <source>
        <dbReference type="Proteomes" id="UP000070163"/>
    </source>
</evidence>
<feature type="binding site" evidence="8">
    <location>
        <position position="201"/>
    </location>
    <ligand>
        <name>GTP</name>
        <dbReference type="ChEBI" id="CHEBI:37565"/>
    </ligand>
</feature>
<dbReference type="InterPro" id="IPR020805">
    <property type="entry name" value="Cell_div_FtsZ_CS"/>
</dbReference>
<evidence type="ECO:0000259" key="12">
    <source>
        <dbReference type="SMART" id="SM00864"/>
    </source>
</evidence>
<feature type="domain" description="Tubulin/FtsZ 2-layer sandwich" evidence="13">
    <location>
        <begin position="221"/>
        <end position="338"/>
    </location>
</feature>
<dbReference type="CDD" id="cd02201">
    <property type="entry name" value="FtsZ_type1"/>
    <property type="match status" value="1"/>
</dbReference>
<dbReference type="HAMAP" id="MF_00909">
    <property type="entry name" value="FtsZ"/>
    <property type="match status" value="1"/>
</dbReference>
<evidence type="ECO:0000256" key="6">
    <source>
        <dbReference type="ARBA" id="ARBA00023210"/>
    </source>
</evidence>
<evidence type="ECO:0000256" key="7">
    <source>
        <dbReference type="ARBA" id="ARBA00023306"/>
    </source>
</evidence>